<evidence type="ECO:0000256" key="1">
    <source>
        <dbReference type="SAM" id="Phobius"/>
    </source>
</evidence>
<evidence type="ECO:0000313" key="2">
    <source>
        <dbReference type="EMBL" id="NMW32689.1"/>
    </source>
</evidence>
<dbReference type="AlphaFoldDB" id="A0A848QP71"/>
<organism evidence="2 3">
    <name type="scientific">Pontixanthobacter rizhaonensis</name>
    <dbReference type="NCBI Taxonomy" id="2730337"/>
    <lineage>
        <taxon>Bacteria</taxon>
        <taxon>Pseudomonadati</taxon>
        <taxon>Pseudomonadota</taxon>
        <taxon>Alphaproteobacteria</taxon>
        <taxon>Sphingomonadales</taxon>
        <taxon>Erythrobacteraceae</taxon>
        <taxon>Pontixanthobacter</taxon>
    </lineage>
</organism>
<feature type="transmembrane region" description="Helical" evidence="1">
    <location>
        <begin position="16"/>
        <end position="40"/>
    </location>
</feature>
<dbReference type="RefSeq" id="WP_170013476.1">
    <property type="nucleotide sequence ID" value="NZ_JABCRE010000003.1"/>
</dbReference>
<keyword evidence="1" id="KW-0472">Membrane</keyword>
<dbReference type="EMBL" id="JABCRE010000003">
    <property type="protein sequence ID" value="NMW32689.1"/>
    <property type="molecule type" value="Genomic_DNA"/>
</dbReference>
<accession>A0A848QP71</accession>
<dbReference type="Proteomes" id="UP000561181">
    <property type="component" value="Unassembled WGS sequence"/>
</dbReference>
<gene>
    <name evidence="2" type="ORF">HKD42_11500</name>
</gene>
<name>A0A848QP71_9SPHN</name>
<feature type="transmembrane region" description="Helical" evidence="1">
    <location>
        <begin position="77"/>
        <end position="95"/>
    </location>
</feature>
<keyword evidence="1" id="KW-0812">Transmembrane</keyword>
<evidence type="ECO:0000313" key="3">
    <source>
        <dbReference type="Proteomes" id="UP000561181"/>
    </source>
</evidence>
<keyword evidence="3" id="KW-1185">Reference proteome</keyword>
<dbReference type="GO" id="GO:0015097">
    <property type="term" value="F:mercury ion transmembrane transporter activity"/>
    <property type="evidence" value="ECO:0007669"/>
    <property type="project" value="InterPro"/>
</dbReference>
<comment type="caution">
    <text evidence="2">The sequence shown here is derived from an EMBL/GenBank/DDBJ whole genome shotgun (WGS) entry which is preliminary data.</text>
</comment>
<feature type="transmembrane region" description="Helical" evidence="1">
    <location>
        <begin position="101"/>
        <end position="119"/>
    </location>
</feature>
<keyword evidence="1" id="KW-1133">Transmembrane helix</keyword>
<dbReference type="Pfam" id="PF03203">
    <property type="entry name" value="MerC"/>
    <property type="match status" value="1"/>
</dbReference>
<protein>
    <submittedName>
        <fullName evidence="2">MerC domain-containing protein</fullName>
    </submittedName>
</protein>
<reference evidence="2 3" key="1">
    <citation type="submission" date="2020-04" db="EMBL/GenBank/DDBJ databases">
        <authorList>
            <person name="Liu A."/>
        </authorList>
    </citation>
    <scope>NUCLEOTIDE SEQUENCE [LARGE SCALE GENOMIC DNA]</scope>
    <source>
        <strain evidence="2 3">RZ02</strain>
    </source>
</reference>
<proteinExistence type="predicted"/>
<feature type="transmembrane region" description="Helical" evidence="1">
    <location>
        <begin position="52"/>
        <end position="70"/>
    </location>
</feature>
<sequence length="123" mass="12624">MTRATQAFRTRIDRAGLALSGLCAAHCVLSIFIVSALGIGGEILLAPEIHRVGLALALIIAAAAIGWGALQHRQTIPSIVAVTGLLTMGSALVVPHGPQEVVLTVLGVALVSIGHILNLRAAR</sequence>
<dbReference type="InterPro" id="IPR004891">
    <property type="entry name" value="Mercury-R_MerC"/>
</dbReference>
<dbReference type="GO" id="GO:0016020">
    <property type="term" value="C:membrane"/>
    <property type="evidence" value="ECO:0007669"/>
    <property type="project" value="InterPro"/>
</dbReference>